<protein>
    <recommendedName>
        <fullName evidence="1">ZSWIM1/3 RNaseH-like domain-containing protein</fullName>
    </recommendedName>
</protein>
<name>A0A6A3NCA2_9STRA</name>
<dbReference type="PANTHER" id="PTHR31569:SF4">
    <property type="entry name" value="SWIM-TYPE DOMAIN-CONTAINING PROTEIN"/>
    <property type="match status" value="1"/>
</dbReference>
<feature type="domain" description="ZSWIM1/3 RNaseH-like" evidence="1">
    <location>
        <begin position="34"/>
        <end position="155"/>
    </location>
</feature>
<organism evidence="2 3">
    <name type="scientific">Phytophthora rubi</name>
    <dbReference type="NCBI Taxonomy" id="129364"/>
    <lineage>
        <taxon>Eukaryota</taxon>
        <taxon>Sar</taxon>
        <taxon>Stramenopiles</taxon>
        <taxon>Oomycota</taxon>
        <taxon>Peronosporomycetes</taxon>
        <taxon>Peronosporales</taxon>
        <taxon>Peronosporaceae</taxon>
        <taxon>Phytophthora</taxon>
    </lineage>
</organism>
<proteinExistence type="predicted"/>
<comment type="caution">
    <text evidence="2">The sequence shown here is derived from an EMBL/GenBank/DDBJ whole genome shotgun (WGS) entry which is preliminary data.</text>
</comment>
<dbReference type="OrthoDB" id="121244at2759"/>
<dbReference type="Pfam" id="PF21056">
    <property type="entry name" value="ZSWIM1-3_RNaseH-like"/>
    <property type="match status" value="1"/>
</dbReference>
<dbReference type="InterPro" id="IPR048324">
    <property type="entry name" value="ZSWIM1-3_RNaseH-like"/>
</dbReference>
<reference evidence="2 3" key="1">
    <citation type="submission" date="2018-09" db="EMBL/GenBank/DDBJ databases">
        <title>Genomic investigation of the strawberry pathogen Phytophthora fragariae indicates pathogenicity is determined by transcriptional variation in three key races.</title>
        <authorList>
            <person name="Adams T.M."/>
            <person name="Armitage A.D."/>
            <person name="Sobczyk M.K."/>
            <person name="Bates H.J."/>
            <person name="Dunwell J.M."/>
            <person name="Nellist C.F."/>
            <person name="Harrison R.J."/>
        </authorList>
    </citation>
    <scope>NUCLEOTIDE SEQUENCE [LARGE SCALE GENOMIC DNA]</scope>
    <source>
        <strain evidence="2 3">SCRP324</strain>
    </source>
</reference>
<evidence type="ECO:0000259" key="1">
    <source>
        <dbReference type="Pfam" id="PF21056"/>
    </source>
</evidence>
<gene>
    <name evidence="2" type="ORF">PR002_g4677</name>
</gene>
<accession>A0A6A3NCA2</accession>
<dbReference type="EMBL" id="QXFU01000187">
    <property type="protein sequence ID" value="KAE9041001.1"/>
    <property type="molecule type" value="Genomic_DNA"/>
</dbReference>
<sequence>MKDVHNLIARLEKEAVGSDSLEKRVENYLIDFATGGNYARMFTNTEGVAEVITLQTAHMRSMFESFPEIVLIDATHDTNKSNYKLFSFMIHDAFDKGYHVQHSLIGNEKKETLRTAIRQFKEACPTFDYIACIMVDKDFTEIAVLEEEFPSARVLLCHFHVVQCLHREVANSKYNFDAWTKNEMRQLCRLLISAPSERIYNEVIEAMKVVIRNNAKQDLWFKMLDNNWTPCKTRWSSIHRGNIPHMGNQTNNRGMKCVTFRAAGGLTRMAPFFGSNYDFWKLYKMENVLM</sequence>
<dbReference type="PANTHER" id="PTHR31569">
    <property type="entry name" value="SWIM-TYPE DOMAIN-CONTAINING PROTEIN"/>
    <property type="match status" value="1"/>
</dbReference>
<dbReference type="Proteomes" id="UP000435112">
    <property type="component" value="Unassembled WGS sequence"/>
</dbReference>
<evidence type="ECO:0000313" key="2">
    <source>
        <dbReference type="EMBL" id="KAE9041001.1"/>
    </source>
</evidence>
<dbReference type="AlphaFoldDB" id="A0A6A3NCA2"/>
<evidence type="ECO:0000313" key="3">
    <source>
        <dbReference type="Proteomes" id="UP000435112"/>
    </source>
</evidence>
<dbReference type="InterPro" id="IPR052579">
    <property type="entry name" value="Zinc_finger_SWIM"/>
</dbReference>